<dbReference type="InterPro" id="IPR019734">
    <property type="entry name" value="TPR_rpt"/>
</dbReference>
<keyword evidence="2" id="KW-0964">Secreted</keyword>
<dbReference type="AlphaFoldDB" id="A0A841KQU5"/>
<evidence type="ECO:0000256" key="2">
    <source>
        <dbReference type="ARBA" id="ARBA00022525"/>
    </source>
</evidence>
<organism evidence="8 9">
    <name type="scientific">Anaerosolibacter carboniphilus</name>
    <dbReference type="NCBI Taxonomy" id="1417629"/>
    <lineage>
        <taxon>Bacteria</taxon>
        <taxon>Bacillati</taxon>
        <taxon>Bacillota</taxon>
        <taxon>Clostridia</taxon>
        <taxon>Peptostreptococcales</taxon>
        <taxon>Thermotaleaceae</taxon>
        <taxon>Anaerosolibacter</taxon>
    </lineage>
</organism>
<dbReference type="SUPFAM" id="SSF48452">
    <property type="entry name" value="TPR-like"/>
    <property type="match status" value="2"/>
</dbReference>
<dbReference type="Pfam" id="PF24517">
    <property type="entry name" value="CBM96"/>
    <property type="match status" value="1"/>
</dbReference>
<feature type="repeat" description="TPR" evidence="6">
    <location>
        <begin position="195"/>
        <end position="228"/>
    </location>
</feature>
<evidence type="ECO:0000313" key="8">
    <source>
        <dbReference type="EMBL" id="MBB6215721.1"/>
    </source>
</evidence>
<dbReference type="EMBL" id="JACHEN010000009">
    <property type="protein sequence ID" value="MBB6215721.1"/>
    <property type="molecule type" value="Genomic_DNA"/>
</dbReference>
<evidence type="ECO:0000256" key="3">
    <source>
        <dbReference type="ARBA" id="ARBA00022729"/>
    </source>
</evidence>
<evidence type="ECO:0000256" key="6">
    <source>
        <dbReference type="PROSITE-ProRule" id="PRU00339"/>
    </source>
</evidence>
<dbReference type="InterPro" id="IPR050498">
    <property type="entry name" value="Ycf3"/>
</dbReference>
<evidence type="ECO:0000256" key="5">
    <source>
        <dbReference type="ARBA" id="ARBA00022803"/>
    </source>
</evidence>
<protein>
    <submittedName>
        <fullName evidence="8">Tetratricopeptide (TPR) repeat protein</fullName>
    </submittedName>
</protein>
<evidence type="ECO:0000313" key="9">
    <source>
        <dbReference type="Proteomes" id="UP000579281"/>
    </source>
</evidence>
<dbReference type="SMART" id="SM00028">
    <property type="entry name" value="TPR"/>
    <property type="match status" value="6"/>
</dbReference>
<dbReference type="Proteomes" id="UP000579281">
    <property type="component" value="Unassembled WGS sequence"/>
</dbReference>
<comment type="subcellular location">
    <subcellularLocation>
        <location evidence="1">Secreted</location>
    </subcellularLocation>
</comment>
<dbReference type="Pfam" id="PF07719">
    <property type="entry name" value="TPR_2"/>
    <property type="match status" value="1"/>
</dbReference>
<feature type="domain" description="Carbohydrate-binding module family 96" evidence="7">
    <location>
        <begin position="6"/>
        <end position="171"/>
    </location>
</feature>
<gene>
    <name evidence="8" type="ORF">HNQ80_001810</name>
</gene>
<dbReference type="Pfam" id="PF12895">
    <property type="entry name" value="ANAPC3"/>
    <property type="match status" value="1"/>
</dbReference>
<proteinExistence type="predicted"/>
<dbReference type="InterPro" id="IPR055372">
    <property type="entry name" value="CBM96"/>
</dbReference>
<feature type="repeat" description="TPR" evidence="6">
    <location>
        <begin position="233"/>
        <end position="266"/>
    </location>
</feature>
<evidence type="ECO:0000256" key="4">
    <source>
        <dbReference type="ARBA" id="ARBA00022737"/>
    </source>
</evidence>
<dbReference type="NCBIfam" id="NF033679">
    <property type="entry name" value="DNRLRE_dom"/>
    <property type="match status" value="1"/>
</dbReference>
<dbReference type="GO" id="GO:0005576">
    <property type="term" value="C:extracellular region"/>
    <property type="evidence" value="ECO:0007669"/>
    <property type="project" value="UniProtKB-SubCell"/>
</dbReference>
<keyword evidence="3" id="KW-0732">Signal</keyword>
<sequence>MLEIIERIPMKDTTINSAMAYENYGDYYALFIGKYMNHSIYRSLLQFDLPTLSGHGLVEKVELLLYVIRNDETTDAKEFEVYRVTEIFDENRVNYANTPAFDKELYKIFTINDEINTYIKVDITKLFSDWYSGKYPNYGLIIKAVDENKNNLVGFYSKDAQEAAFIPKLQINFNQYMRINKKKDVQNIGKDKLAPEKYYSLGNDSYEAGDYDEAYDCYKKSLEECTSNEIYVPKLFFKMIMVCEKLGKYDEALKTIEQGLKYYPNFTDLVFLRANLLYLQGKTFLAIKSLHQCINMGESPPHINFLAGVESYRTFHTLSQIYYDLEDFDEAYHYSMMALHKNPKYAAPLHMIVKILIDKQRDIYDIKSKAEDFLGTDLDGKDYMILGNVFFEQRKYTIAYEYFSKAEEFINNNLKISYHKGMCQLYLKEYDKAYNCFVKIKEGALYEEAVYMEALCKILSLNMRNAVQLLNILRNPENNHRRMIYYGLKDILEGKMMMPISDKRKESEGFLNIIFDLLDILIKAADPEIFEKSLQLLNLIEHDEVLLKLAKLYYKHRFYKMAYQEFTRSIKLFDKIDLEGLGMMKKALEKMNNASVEVF</sequence>
<dbReference type="InterPro" id="IPR013105">
    <property type="entry name" value="TPR_2"/>
</dbReference>
<reference evidence="8 9" key="1">
    <citation type="submission" date="2020-08" db="EMBL/GenBank/DDBJ databases">
        <title>Genomic Encyclopedia of Type Strains, Phase IV (KMG-IV): sequencing the most valuable type-strain genomes for metagenomic binning, comparative biology and taxonomic classification.</title>
        <authorList>
            <person name="Goeker M."/>
        </authorList>
    </citation>
    <scope>NUCLEOTIDE SEQUENCE [LARGE SCALE GENOMIC DNA]</scope>
    <source>
        <strain evidence="8 9">DSM 103526</strain>
    </source>
</reference>
<dbReference type="PANTHER" id="PTHR44858:SF1">
    <property type="entry name" value="UDP-N-ACETYLGLUCOSAMINE--PEPTIDE N-ACETYLGLUCOSAMINYLTRANSFERASE SPINDLY-RELATED"/>
    <property type="match status" value="1"/>
</dbReference>
<name>A0A841KQU5_9FIRM</name>
<accession>A0A841KQU5</accession>
<evidence type="ECO:0000259" key="7">
    <source>
        <dbReference type="Pfam" id="PF24517"/>
    </source>
</evidence>
<dbReference type="PANTHER" id="PTHR44858">
    <property type="entry name" value="TETRATRICOPEPTIDE REPEAT PROTEIN 6"/>
    <property type="match status" value="1"/>
</dbReference>
<dbReference type="PROSITE" id="PS50005">
    <property type="entry name" value="TPR"/>
    <property type="match status" value="4"/>
</dbReference>
<keyword evidence="5 6" id="KW-0802">TPR repeat</keyword>
<dbReference type="RefSeq" id="WP_184310262.1">
    <property type="nucleotide sequence ID" value="NZ_JACHEN010000009.1"/>
</dbReference>
<dbReference type="Gene3D" id="1.25.40.10">
    <property type="entry name" value="Tetratricopeptide repeat domain"/>
    <property type="match status" value="2"/>
</dbReference>
<comment type="caution">
    <text evidence="8">The sequence shown here is derived from an EMBL/GenBank/DDBJ whole genome shotgun (WGS) entry which is preliminary data.</text>
</comment>
<feature type="repeat" description="TPR" evidence="6">
    <location>
        <begin position="312"/>
        <end position="345"/>
    </location>
</feature>
<feature type="repeat" description="TPR" evidence="6">
    <location>
        <begin position="380"/>
        <end position="413"/>
    </location>
</feature>
<keyword evidence="4" id="KW-0677">Repeat</keyword>
<keyword evidence="9" id="KW-1185">Reference proteome</keyword>
<dbReference type="InterPro" id="IPR011990">
    <property type="entry name" value="TPR-like_helical_dom_sf"/>
</dbReference>
<evidence type="ECO:0000256" key="1">
    <source>
        <dbReference type="ARBA" id="ARBA00004613"/>
    </source>
</evidence>